<evidence type="ECO:0000256" key="9">
    <source>
        <dbReference type="SAM" id="Coils"/>
    </source>
</evidence>
<dbReference type="SMART" id="SM00091">
    <property type="entry name" value="PAS"/>
    <property type="match status" value="1"/>
</dbReference>
<feature type="coiled-coil region" evidence="9">
    <location>
        <begin position="388"/>
        <end position="415"/>
    </location>
</feature>
<dbReference type="InterPro" id="IPR003594">
    <property type="entry name" value="HATPase_dom"/>
</dbReference>
<keyword evidence="11" id="KW-0472">Membrane</keyword>
<dbReference type="InterPro" id="IPR036097">
    <property type="entry name" value="HisK_dim/P_sf"/>
</dbReference>
<accession>A0A931ISG5</accession>
<keyword evidence="5" id="KW-0547">Nucleotide-binding</keyword>
<dbReference type="GO" id="GO:0005524">
    <property type="term" value="F:ATP binding"/>
    <property type="evidence" value="ECO:0007669"/>
    <property type="project" value="UniProtKB-KW"/>
</dbReference>
<feature type="domain" description="Histidine kinase" evidence="12">
    <location>
        <begin position="423"/>
        <end position="637"/>
    </location>
</feature>
<dbReference type="Gene3D" id="1.10.287.130">
    <property type="match status" value="1"/>
</dbReference>
<feature type="region of interest" description="Disordered" evidence="10">
    <location>
        <begin position="74"/>
        <end position="94"/>
    </location>
</feature>
<evidence type="ECO:0000256" key="3">
    <source>
        <dbReference type="ARBA" id="ARBA00022553"/>
    </source>
</evidence>
<dbReference type="Pfam" id="PF00989">
    <property type="entry name" value="PAS"/>
    <property type="match status" value="1"/>
</dbReference>
<evidence type="ECO:0000256" key="10">
    <source>
        <dbReference type="SAM" id="MobiDB-lite"/>
    </source>
</evidence>
<dbReference type="Gene3D" id="3.30.450.20">
    <property type="entry name" value="PAS domain"/>
    <property type="match status" value="1"/>
</dbReference>
<feature type="compositionally biased region" description="Low complexity" evidence="10">
    <location>
        <begin position="74"/>
        <end position="90"/>
    </location>
</feature>
<protein>
    <recommendedName>
        <fullName evidence="2">histidine kinase</fullName>
        <ecNumber evidence="2">2.7.13.3</ecNumber>
    </recommendedName>
</protein>
<keyword evidence="16" id="KW-1185">Reference proteome</keyword>
<dbReference type="InterPro" id="IPR001610">
    <property type="entry name" value="PAC"/>
</dbReference>
<comment type="catalytic activity">
    <reaction evidence="1">
        <text>ATP + protein L-histidine = ADP + protein N-phospho-L-histidine.</text>
        <dbReference type="EC" id="2.7.13.3"/>
    </reaction>
</comment>
<keyword evidence="3" id="KW-0597">Phosphoprotein</keyword>
<evidence type="ECO:0000259" key="13">
    <source>
        <dbReference type="PROSITE" id="PS50112"/>
    </source>
</evidence>
<evidence type="ECO:0000256" key="6">
    <source>
        <dbReference type="ARBA" id="ARBA00022777"/>
    </source>
</evidence>
<dbReference type="InterPro" id="IPR035965">
    <property type="entry name" value="PAS-like_dom_sf"/>
</dbReference>
<proteinExistence type="predicted"/>
<evidence type="ECO:0000256" key="11">
    <source>
        <dbReference type="SAM" id="Phobius"/>
    </source>
</evidence>
<evidence type="ECO:0000259" key="14">
    <source>
        <dbReference type="PROSITE" id="PS50113"/>
    </source>
</evidence>
<feature type="transmembrane region" description="Helical" evidence="11">
    <location>
        <begin position="240"/>
        <end position="259"/>
    </location>
</feature>
<keyword evidence="6" id="KW-0418">Kinase</keyword>
<dbReference type="NCBIfam" id="TIGR00229">
    <property type="entry name" value="sensory_box"/>
    <property type="match status" value="1"/>
</dbReference>
<dbReference type="RefSeq" id="WP_198098923.1">
    <property type="nucleotide sequence ID" value="NZ_JAEDAL010000001.1"/>
</dbReference>
<keyword evidence="4" id="KW-0808">Transferase</keyword>
<evidence type="ECO:0000256" key="2">
    <source>
        <dbReference type="ARBA" id="ARBA00012438"/>
    </source>
</evidence>
<reference evidence="15" key="1">
    <citation type="submission" date="2020-12" db="EMBL/GenBank/DDBJ databases">
        <title>The genome sequence of Inhella sp. 4Y17.</title>
        <authorList>
            <person name="Liu Y."/>
        </authorList>
    </citation>
    <scope>NUCLEOTIDE SEQUENCE</scope>
    <source>
        <strain evidence="15">4Y10</strain>
    </source>
</reference>
<dbReference type="PROSITE" id="PS50113">
    <property type="entry name" value="PAC"/>
    <property type="match status" value="1"/>
</dbReference>
<organism evidence="15 16">
    <name type="scientific">Inhella gelatinilytica</name>
    <dbReference type="NCBI Taxonomy" id="2795030"/>
    <lineage>
        <taxon>Bacteria</taxon>
        <taxon>Pseudomonadati</taxon>
        <taxon>Pseudomonadota</taxon>
        <taxon>Betaproteobacteria</taxon>
        <taxon>Burkholderiales</taxon>
        <taxon>Sphaerotilaceae</taxon>
        <taxon>Inhella</taxon>
    </lineage>
</organism>
<evidence type="ECO:0000313" key="16">
    <source>
        <dbReference type="Proteomes" id="UP000620139"/>
    </source>
</evidence>
<comment type="caution">
    <text evidence="15">The sequence shown here is derived from an EMBL/GenBank/DDBJ whole genome shotgun (WGS) entry which is preliminary data.</text>
</comment>
<dbReference type="SMART" id="SM00388">
    <property type="entry name" value="HisKA"/>
    <property type="match status" value="1"/>
</dbReference>
<dbReference type="InterPro" id="IPR000700">
    <property type="entry name" value="PAS-assoc_C"/>
</dbReference>
<dbReference type="PRINTS" id="PR00344">
    <property type="entry name" value="BCTRLSENSOR"/>
</dbReference>
<sequence length="647" mass="71084">MHMLLRAGLKHSRRWLWALPFLLSLLFVGAVLSWAVFDEAREQEAQRQVMIADALSAADALRSQLARERSALQSVAQQLAQPPTQPPTQASGRTAPLEAPAHLADRADVEAGLQGIWTGLVWLDTEHRVRQEVFAPSRRAEGFALHLEQALPHDPPGGRLVLRYSPTLLLKQATPWWLARRYDVQLIDGDEQVLAALTHTPRPERNDLRPHYRVPLDEAAPGTQLELVLREPTASGLKPLVGVLIAGFVPLSAVASGLLRRQVRRALEAEARWRAEAGWRAAVEDSTLVGLRARDAQGKLLSVNRTFCELVGWPAEDLVGRAPPMPYWPPDALPEVQSRSDRNLAGKAPREGYEACWRHRSGRDIDVLVFESPLVDAQGQQVGWLGTILDITERKRLAENEARRAEREAHAARLTMLGEVASTLAHELNQPLTAIASYNAGLVNSLERLGVTDAVVRGALQRQADQAAQAGRVVHRIRQFLTRHEPQIEPCLLAPVLASALHLMDKDLQKKQVQLETAFDSNLPTVRADAVLIEQVVINLVRNAADALASQPEPRCIRLQAHSAGRFVRVEVDDNGPGLAGRTPDTLFAPFYSTKPEGMGMGLAICRSIVEAHHGVLSAEPSPWGGLRFSFSLPRADDGPDSSLFGG</sequence>
<dbReference type="SMART" id="SM00086">
    <property type="entry name" value="PAC"/>
    <property type="match status" value="1"/>
</dbReference>
<dbReference type="AlphaFoldDB" id="A0A931ISG5"/>
<dbReference type="EC" id="2.7.13.3" evidence="2"/>
<dbReference type="SUPFAM" id="SSF55874">
    <property type="entry name" value="ATPase domain of HSP90 chaperone/DNA topoisomerase II/histidine kinase"/>
    <property type="match status" value="1"/>
</dbReference>
<dbReference type="Gene3D" id="3.30.565.10">
    <property type="entry name" value="Histidine kinase-like ATPase, C-terminal domain"/>
    <property type="match status" value="1"/>
</dbReference>
<name>A0A931ISG5_9BURK</name>
<dbReference type="InterPro" id="IPR005467">
    <property type="entry name" value="His_kinase_dom"/>
</dbReference>
<dbReference type="InterPro" id="IPR036890">
    <property type="entry name" value="HATPase_C_sf"/>
</dbReference>
<dbReference type="PANTHER" id="PTHR43065:SF42">
    <property type="entry name" value="TWO-COMPONENT SENSOR PPRA"/>
    <property type="match status" value="1"/>
</dbReference>
<dbReference type="InterPro" id="IPR004358">
    <property type="entry name" value="Sig_transdc_His_kin-like_C"/>
</dbReference>
<dbReference type="PANTHER" id="PTHR43065">
    <property type="entry name" value="SENSOR HISTIDINE KINASE"/>
    <property type="match status" value="1"/>
</dbReference>
<dbReference type="EMBL" id="JAEDAL010000001">
    <property type="protein sequence ID" value="MBH9551304.1"/>
    <property type="molecule type" value="Genomic_DNA"/>
</dbReference>
<evidence type="ECO:0000256" key="8">
    <source>
        <dbReference type="ARBA" id="ARBA00023012"/>
    </source>
</evidence>
<keyword evidence="11" id="KW-1133">Transmembrane helix</keyword>
<keyword evidence="7" id="KW-0067">ATP-binding</keyword>
<dbReference type="InterPro" id="IPR000014">
    <property type="entry name" value="PAS"/>
</dbReference>
<evidence type="ECO:0000256" key="4">
    <source>
        <dbReference type="ARBA" id="ARBA00022679"/>
    </source>
</evidence>
<dbReference type="CDD" id="cd00130">
    <property type="entry name" value="PAS"/>
    <property type="match status" value="1"/>
</dbReference>
<dbReference type="SMART" id="SM00387">
    <property type="entry name" value="HATPase_c"/>
    <property type="match status" value="1"/>
</dbReference>
<dbReference type="Pfam" id="PF02518">
    <property type="entry name" value="HATPase_c"/>
    <property type="match status" value="1"/>
</dbReference>
<dbReference type="InterPro" id="IPR013767">
    <property type="entry name" value="PAS_fold"/>
</dbReference>
<evidence type="ECO:0000256" key="5">
    <source>
        <dbReference type="ARBA" id="ARBA00022741"/>
    </source>
</evidence>
<dbReference type="PROSITE" id="PS50112">
    <property type="entry name" value="PAS"/>
    <property type="match status" value="1"/>
</dbReference>
<feature type="domain" description="PAC" evidence="14">
    <location>
        <begin position="351"/>
        <end position="403"/>
    </location>
</feature>
<keyword evidence="9" id="KW-0175">Coiled coil</keyword>
<dbReference type="CDD" id="cd00082">
    <property type="entry name" value="HisKA"/>
    <property type="match status" value="1"/>
</dbReference>
<keyword evidence="11" id="KW-0812">Transmembrane</keyword>
<dbReference type="GO" id="GO:0006355">
    <property type="term" value="P:regulation of DNA-templated transcription"/>
    <property type="evidence" value="ECO:0007669"/>
    <property type="project" value="InterPro"/>
</dbReference>
<dbReference type="SUPFAM" id="SSF55785">
    <property type="entry name" value="PYP-like sensor domain (PAS domain)"/>
    <property type="match status" value="1"/>
</dbReference>
<dbReference type="PROSITE" id="PS50109">
    <property type="entry name" value="HIS_KIN"/>
    <property type="match status" value="1"/>
</dbReference>
<feature type="domain" description="PAS" evidence="13">
    <location>
        <begin position="275"/>
        <end position="347"/>
    </location>
</feature>
<dbReference type="SUPFAM" id="SSF47384">
    <property type="entry name" value="Homodimeric domain of signal transducing histidine kinase"/>
    <property type="match status" value="1"/>
</dbReference>
<evidence type="ECO:0000256" key="7">
    <source>
        <dbReference type="ARBA" id="ARBA00022840"/>
    </source>
</evidence>
<evidence type="ECO:0000256" key="1">
    <source>
        <dbReference type="ARBA" id="ARBA00000085"/>
    </source>
</evidence>
<keyword evidence="8" id="KW-0902">Two-component regulatory system</keyword>
<dbReference type="Proteomes" id="UP000620139">
    <property type="component" value="Unassembled WGS sequence"/>
</dbReference>
<dbReference type="InterPro" id="IPR003661">
    <property type="entry name" value="HisK_dim/P_dom"/>
</dbReference>
<evidence type="ECO:0000259" key="12">
    <source>
        <dbReference type="PROSITE" id="PS50109"/>
    </source>
</evidence>
<evidence type="ECO:0000313" key="15">
    <source>
        <dbReference type="EMBL" id="MBH9551304.1"/>
    </source>
</evidence>
<dbReference type="GO" id="GO:0000155">
    <property type="term" value="F:phosphorelay sensor kinase activity"/>
    <property type="evidence" value="ECO:0007669"/>
    <property type="project" value="InterPro"/>
</dbReference>
<gene>
    <name evidence="15" type="ORF">I7X43_00460</name>
</gene>